<evidence type="ECO:0000313" key="2">
    <source>
        <dbReference type="EMBL" id="QXM05463.1"/>
    </source>
</evidence>
<sequence length="41" mass="4875">MSKYLTFEDRLEIEVSLKDNHSFGEIARKLNKDRTTISKEM</sequence>
<name>A0ABX8R8W8_9CLOT</name>
<dbReference type="InterPro" id="IPR025246">
    <property type="entry name" value="IS30-like_HTH"/>
</dbReference>
<gene>
    <name evidence="2" type="ORF">KVH43_08710</name>
</gene>
<evidence type="ECO:0000259" key="1">
    <source>
        <dbReference type="Pfam" id="PF13936"/>
    </source>
</evidence>
<organism evidence="2 3">
    <name type="scientific">Crassaminicella indica</name>
    <dbReference type="NCBI Taxonomy" id="2855394"/>
    <lineage>
        <taxon>Bacteria</taxon>
        <taxon>Bacillati</taxon>
        <taxon>Bacillota</taxon>
        <taxon>Clostridia</taxon>
        <taxon>Eubacteriales</taxon>
        <taxon>Clostridiaceae</taxon>
        <taxon>Crassaminicella</taxon>
    </lineage>
</organism>
<dbReference type="Proteomes" id="UP000886818">
    <property type="component" value="Chromosome"/>
</dbReference>
<feature type="domain" description="Transposase IS30-like HTH" evidence="1">
    <location>
        <begin position="3"/>
        <end position="40"/>
    </location>
</feature>
<keyword evidence="3" id="KW-1185">Reference proteome</keyword>
<reference evidence="2" key="1">
    <citation type="submission" date="2021-07" db="EMBL/GenBank/DDBJ databases">
        <title>Complete genome sequence of Crassaminicella sp. 143-21, isolated from a deep-sea hydrothermal vent.</title>
        <authorList>
            <person name="Li X."/>
        </authorList>
    </citation>
    <scope>NUCLEOTIDE SEQUENCE</scope>
    <source>
        <strain evidence="2">143-21</strain>
    </source>
</reference>
<protein>
    <submittedName>
        <fullName evidence="2">Helix-turn-helix domain-containing protein</fullName>
    </submittedName>
</protein>
<proteinExistence type="predicted"/>
<evidence type="ECO:0000313" key="3">
    <source>
        <dbReference type="Proteomes" id="UP000886818"/>
    </source>
</evidence>
<dbReference type="Pfam" id="PF13936">
    <property type="entry name" value="HTH_38"/>
    <property type="match status" value="1"/>
</dbReference>
<dbReference type="EMBL" id="CP078093">
    <property type="protein sequence ID" value="QXM05463.1"/>
    <property type="molecule type" value="Genomic_DNA"/>
</dbReference>
<dbReference type="RefSeq" id="WP_218282162.1">
    <property type="nucleotide sequence ID" value="NZ_CP078093.1"/>
</dbReference>
<accession>A0ABX8R8W8</accession>